<name>A0A1G8CN09_9ACTN</name>
<dbReference type="STRING" id="633440.SAMN05421869_102340"/>
<dbReference type="InterPro" id="IPR029032">
    <property type="entry name" value="AhpD-like"/>
</dbReference>
<evidence type="ECO:0000313" key="2">
    <source>
        <dbReference type="EMBL" id="SDH46712.1"/>
    </source>
</evidence>
<evidence type="ECO:0000259" key="1">
    <source>
        <dbReference type="Pfam" id="PF02627"/>
    </source>
</evidence>
<keyword evidence="3" id="KW-1185">Reference proteome</keyword>
<dbReference type="PANTHER" id="PTHR33570:SF2">
    <property type="entry name" value="CARBOXYMUCONOLACTONE DECARBOXYLASE-LIKE DOMAIN-CONTAINING PROTEIN"/>
    <property type="match status" value="1"/>
</dbReference>
<feature type="domain" description="Carboxymuconolactone decarboxylase-like" evidence="1">
    <location>
        <begin position="15"/>
        <end position="84"/>
    </location>
</feature>
<dbReference type="SUPFAM" id="SSF69118">
    <property type="entry name" value="AhpD-like"/>
    <property type="match status" value="1"/>
</dbReference>
<sequence length="111" mass="12599">MTEPAREIVDSFGMTAERQFADVWARTVLPDRDRRLLLLGLLVGQGLHEMTEVHLDVALRTGELSEVELREVVVFLSHYAGWARGAKLNDQVEELIERVSRTRSDRADPAD</sequence>
<dbReference type="OrthoDB" id="9802489at2"/>
<dbReference type="InterPro" id="IPR052512">
    <property type="entry name" value="4CMD/NDH-1_regulator"/>
</dbReference>
<dbReference type="GO" id="GO:0051920">
    <property type="term" value="F:peroxiredoxin activity"/>
    <property type="evidence" value="ECO:0007669"/>
    <property type="project" value="InterPro"/>
</dbReference>
<dbReference type="PANTHER" id="PTHR33570">
    <property type="entry name" value="4-CARBOXYMUCONOLACTONE DECARBOXYLASE FAMILY PROTEIN"/>
    <property type="match status" value="1"/>
</dbReference>
<evidence type="ECO:0000313" key="3">
    <source>
        <dbReference type="Proteomes" id="UP000199202"/>
    </source>
</evidence>
<accession>A0A1G8CN09</accession>
<dbReference type="EMBL" id="FNDJ01000002">
    <property type="protein sequence ID" value="SDH46712.1"/>
    <property type="molecule type" value="Genomic_DNA"/>
</dbReference>
<dbReference type="Pfam" id="PF02627">
    <property type="entry name" value="CMD"/>
    <property type="match status" value="1"/>
</dbReference>
<dbReference type="RefSeq" id="WP_143043584.1">
    <property type="nucleotide sequence ID" value="NZ_FNDJ01000002.1"/>
</dbReference>
<gene>
    <name evidence="2" type="ORF">SAMN05421869_102340</name>
</gene>
<dbReference type="Proteomes" id="UP000199202">
    <property type="component" value="Unassembled WGS sequence"/>
</dbReference>
<proteinExistence type="predicted"/>
<organism evidence="2 3">
    <name type="scientific">Nonomuraea jiangxiensis</name>
    <dbReference type="NCBI Taxonomy" id="633440"/>
    <lineage>
        <taxon>Bacteria</taxon>
        <taxon>Bacillati</taxon>
        <taxon>Actinomycetota</taxon>
        <taxon>Actinomycetes</taxon>
        <taxon>Streptosporangiales</taxon>
        <taxon>Streptosporangiaceae</taxon>
        <taxon>Nonomuraea</taxon>
    </lineage>
</organism>
<dbReference type="AlphaFoldDB" id="A0A1G8CN09"/>
<dbReference type="InterPro" id="IPR003779">
    <property type="entry name" value="CMD-like"/>
</dbReference>
<dbReference type="Gene3D" id="1.20.1290.10">
    <property type="entry name" value="AhpD-like"/>
    <property type="match status" value="1"/>
</dbReference>
<reference evidence="2 3" key="1">
    <citation type="submission" date="2016-10" db="EMBL/GenBank/DDBJ databases">
        <authorList>
            <person name="de Groot N.N."/>
        </authorList>
    </citation>
    <scope>NUCLEOTIDE SEQUENCE [LARGE SCALE GENOMIC DNA]</scope>
    <source>
        <strain evidence="2 3">CGMCC 4.6533</strain>
    </source>
</reference>
<protein>
    <submittedName>
        <fullName evidence="2">4-carboxymuconolactone decarboxylase</fullName>
    </submittedName>
</protein>